<evidence type="ECO:0000313" key="1">
    <source>
        <dbReference type="EMBL" id="RKD15104.1"/>
    </source>
</evidence>
<dbReference type="RefSeq" id="WP_120181972.1">
    <property type="nucleotide sequence ID" value="NZ_MBTA01000025.1"/>
</dbReference>
<reference evidence="1 2" key="1">
    <citation type="submission" date="2016-07" db="EMBL/GenBank/DDBJ databases">
        <title>Genome of Pelobium manganitolerans.</title>
        <authorList>
            <person name="Wu S."/>
            <person name="Wang G."/>
        </authorList>
    </citation>
    <scope>NUCLEOTIDE SEQUENCE [LARGE SCALE GENOMIC DNA]</scope>
    <source>
        <strain evidence="1 2">YS-25</strain>
    </source>
</reference>
<organism evidence="1 2">
    <name type="scientific">Pelobium manganitolerans</name>
    <dbReference type="NCBI Taxonomy" id="1842495"/>
    <lineage>
        <taxon>Bacteria</taxon>
        <taxon>Pseudomonadati</taxon>
        <taxon>Bacteroidota</taxon>
        <taxon>Sphingobacteriia</taxon>
        <taxon>Sphingobacteriales</taxon>
        <taxon>Sphingobacteriaceae</taxon>
        <taxon>Pelobium</taxon>
    </lineage>
</organism>
<evidence type="ECO:0008006" key="3">
    <source>
        <dbReference type="Google" id="ProtNLM"/>
    </source>
</evidence>
<dbReference type="OrthoDB" id="1341964at2"/>
<protein>
    <recommendedName>
        <fullName evidence="3">Lipoprotein</fullName>
    </recommendedName>
</protein>
<comment type="caution">
    <text evidence="1">The sequence shown here is derived from an EMBL/GenBank/DDBJ whole genome shotgun (WGS) entry which is preliminary data.</text>
</comment>
<sequence>MKTVSVFGLAILFLTSCSQLKLEKEEAASVIRAEKNYPKVYEYEINMTDPASARKLLDAGLEAEGLVTIDKTQKLKDAGQPIVHFTEKAKPYLVRINEKYDNVQVVKVADMDLAEVTGIQLQEDNKGATVEYTVAYKNITPFAKLMKRDLSEKKTERADLSHFDTGWKVDKQR</sequence>
<name>A0A419S4Q5_9SPHI</name>
<gene>
    <name evidence="1" type="ORF">BCY91_06160</name>
</gene>
<accession>A0A419S4Q5</accession>
<dbReference type="AlphaFoldDB" id="A0A419S4Q5"/>
<keyword evidence="2" id="KW-1185">Reference proteome</keyword>
<evidence type="ECO:0000313" key="2">
    <source>
        <dbReference type="Proteomes" id="UP000283433"/>
    </source>
</evidence>
<dbReference type="EMBL" id="MBTA01000025">
    <property type="protein sequence ID" value="RKD15104.1"/>
    <property type="molecule type" value="Genomic_DNA"/>
</dbReference>
<proteinExistence type="predicted"/>
<dbReference type="Proteomes" id="UP000283433">
    <property type="component" value="Unassembled WGS sequence"/>
</dbReference>
<dbReference type="PROSITE" id="PS51257">
    <property type="entry name" value="PROKAR_LIPOPROTEIN"/>
    <property type="match status" value="1"/>
</dbReference>